<evidence type="ECO:0000256" key="1">
    <source>
        <dbReference type="ARBA" id="ARBA00022741"/>
    </source>
</evidence>
<dbReference type="InterPro" id="IPR011009">
    <property type="entry name" value="Kinase-like_dom_sf"/>
</dbReference>
<accession>A0AAW2T8J4</accession>
<feature type="domain" description="Protein kinase" evidence="3">
    <location>
        <begin position="102"/>
        <end position="374"/>
    </location>
</feature>
<dbReference type="Gene3D" id="3.30.200.20">
    <property type="entry name" value="Phosphorylase Kinase, domain 1"/>
    <property type="match status" value="2"/>
</dbReference>
<dbReference type="Pfam" id="PF07714">
    <property type="entry name" value="PK_Tyr_Ser-Thr"/>
    <property type="match status" value="1"/>
</dbReference>
<keyword evidence="4" id="KW-0808">Transferase</keyword>
<dbReference type="FunFam" id="1.10.510.10:FF:000095">
    <property type="entry name" value="protein STRUBBELIG-RECEPTOR FAMILY 8"/>
    <property type="match status" value="1"/>
</dbReference>
<proteinExistence type="predicted"/>
<protein>
    <submittedName>
        <fullName evidence="4">Inactive receptor kinase</fullName>
    </submittedName>
</protein>
<feature type="domain" description="Protein kinase" evidence="3">
    <location>
        <begin position="402"/>
        <end position="684"/>
    </location>
</feature>
<dbReference type="Pfam" id="PF00069">
    <property type="entry name" value="Pkinase"/>
    <property type="match status" value="1"/>
</dbReference>
<dbReference type="EMBL" id="JACGWN010000015">
    <property type="protein sequence ID" value="KAL0400928.1"/>
    <property type="molecule type" value="Genomic_DNA"/>
</dbReference>
<dbReference type="PROSITE" id="PS50011">
    <property type="entry name" value="PROTEIN_KINASE_DOM"/>
    <property type="match status" value="2"/>
</dbReference>
<keyword evidence="1" id="KW-0547">Nucleotide-binding</keyword>
<dbReference type="AlphaFoldDB" id="A0AAW2T8J4"/>
<dbReference type="PANTHER" id="PTHR48010">
    <property type="entry name" value="OS05G0588300 PROTEIN"/>
    <property type="match status" value="1"/>
</dbReference>
<organism evidence="4">
    <name type="scientific">Sesamum latifolium</name>
    <dbReference type="NCBI Taxonomy" id="2727402"/>
    <lineage>
        <taxon>Eukaryota</taxon>
        <taxon>Viridiplantae</taxon>
        <taxon>Streptophyta</taxon>
        <taxon>Embryophyta</taxon>
        <taxon>Tracheophyta</taxon>
        <taxon>Spermatophyta</taxon>
        <taxon>Magnoliopsida</taxon>
        <taxon>eudicotyledons</taxon>
        <taxon>Gunneridae</taxon>
        <taxon>Pentapetalae</taxon>
        <taxon>asterids</taxon>
        <taxon>lamiids</taxon>
        <taxon>Lamiales</taxon>
        <taxon>Pedaliaceae</taxon>
        <taxon>Sesamum</taxon>
    </lineage>
</organism>
<dbReference type="Gene3D" id="1.10.510.10">
    <property type="entry name" value="Transferase(Phosphotransferase) domain 1"/>
    <property type="match status" value="2"/>
</dbReference>
<keyword evidence="2" id="KW-0067">ATP-binding</keyword>
<dbReference type="InterPro" id="IPR001245">
    <property type="entry name" value="Ser-Thr/Tyr_kinase_cat_dom"/>
</dbReference>
<name>A0AAW2T8J4_9LAMI</name>
<dbReference type="InterPro" id="IPR000719">
    <property type="entry name" value="Prot_kinase_dom"/>
</dbReference>
<dbReference type="InterPro" id="IPR050994">
    <property type="entry name" value="At_inactive_RLKs"/>
</dbReference>
<evidence type="ECO:0000256" key="2">
    <source>
        <dbReference type="ARBA" id="ARBA00022840"/>
    </source>
</evidence>
<keyword evidence="4" id="KW-0418">Kinase</keyword>
<evidence type="ECO:0000259" key="3">
    <source>
        <dbReference type="PROSITE" id="PS50011"/>
    </source>
</evidence>
<comment type="caution">
    <text evidence="4">The sequence shown here is derived from an EMBL/GenBank/DDBJ whole genome shotgun (WGS) entry which is preliminary data.</text>
</comment>
<dbReference type="FunFam" id="3.30.200.20:FF:000307">
    <property type="entry name" value="pollen receptor-like kinase 1"/>
    <property type="match status" value="1"/>
</dbReference>
<dbReference type="PANTHER" id="PTHR48010:SF1">
    <property type="entry name" value="PROTEIN KINASE DOMAIN-CONTAINING PROTEIN"/>
    <property type="match status" value="1"/>
</dbReference>
<reference evidence="4" key="1">
    <citation type="submission" date="2020-06" db="EMBL/GenBank/DDBJ databases">
        <authorList>
            <person name="Li T."/>
            <person name="Hu X."/>
            <person name="Zhang T."/>
            <person name="Song X."/>
            <person name="Zhang H."/>
            <person name="Dai N."/>
            <person name="Sheng W."/>
            <person name="Hou X."/>
            <person name="Wei L."/>
        </authorList>
    </citation>
    <scope>NUCLEOTIDE SEQUENCE</scope>
    <source>
        <strain evidence="4">KEN1</strain>
        <tissue evidence="4">Leaf</tissue>
    </source>
</reference>
<keyword evidence="4" id="KW-0675">Receptor</keyword>
<reference evidence="4" key="2">
    <citation type="journal article" date="2024" name="Plant">
        <title>Genomic evolution and insights into agronomic trait innovations of Sesamum species.</title>
        <authorList>
            <person name="Miao H."/>
            <person name="Wang L."/>
            <person name="Qu L."/>
            <person name="Liu H."/>
            <person name="Sun Y."/>
            <person name="Le M."/>
            <person name="Wang Q."/>
            <person name="Wei S."/>
            <person name="Zheng Y."/>
            <person name="Lin W."/>
            <person name="Duan Y."/>
            <person name="Cao H."/>
            <person name="Xiong S."/>
            <person name="Wang X."/>
            <person name="Wei L."/>
            <person name="Li C."/>
            <person name="Ma Q."/>
            <person name="Ju M."/>
            <person name="Zhao R."/>
            <person name="Li G."/>
            <person name="Mu C."/>
            <person name="Tian Q."/>
            <person name="Mei H."/>
            <person name="Zhang T."/>
            <person name="Gao T."/>
            <person name="Zhang H."/>
        </authorList>
    </citation>
    <scope>NUCLEOTIDE SEQUENCE</scope>
    <source>
        <strain evidence="4">KEN1</strain>
    </source>
</reference>
<dbReference type="GO" id="GO:0005524">
    <property type="term" value="F:ATP binding"/>
    <property type="evidence" value="ECO:0007669"/>
    <property type="project" value="UniProtKB-KW"/>
</dbReference>
<evidence type="ECO:0000313" key="4">
    <source>
        <dbReference type="EMBL" id="KAL0400928.1"/>
    </source>
</evidence>
<dbReference type="SUPFAM" id="SSF56112">
    <property type="entry name" value="Protein kinase-like (PK-like)"/>
    <property type="match status" value="2"/>
</dbReference>
<dbReference type="GO" id="GO:0004672">
    <property type="term" value="F:protein kinase activity"/>
    <property type="evidence" value="ECO:0007669"/>
    <property type="project" value="InterPro"/>
</dbReference>
<gene>
    <name evidence="4" type="ORF">Slati_4122700</name>
</gene>
<sequence>MSRNYDNWERLVAAVLKKEQLWELCHADSFSSSILSEASDWSSSFHLSSPLHDAAFDFSSSESSSAYWQHREEAFEKSQNVLPKLVLISEFSPSFDVADVFLGSTKLLGRGTFGSTYMAAMGNGVRIGVKRLNPVSISELEFEHSMEIIGNVRHENVVALRAYYCLKDEKLMLYDYCSNGSVSSLLHGQNGQNPAHVYWETRVRIAIGAARGIAAIHTQEGGKLVHGNIKATNVFLNSQHYGCVSDLGLTNMTATTFMPTARCYAPEVKNTQDVSQASDVYSFGILLLELLTRKSPIHVPGGCEVVDLVKLVNSIKSKVRTAKVLDPDLLRHPSIREHMVKMLQIGISCAAKSEKKRPKMSEVVKMLEGLHIMTVGRSVSPVQHLVFFENCIAIFDLEDLLRAEAEVVGKGTFGTSYKAIFESGTTVAIKRFKDVNITVKEFGQHMEIIGRMRHENVAELWAYYFSREEVLLVYDYHYQESVSALLHGNRRTGRTVLDWETRMKIAVGAARGLAYIHKQDGSALVHGNVKSSNIFLNGRKYGLISDAELAKVLNPISRSLMRTPGYCAPEVKDTRNVSQASDVYSFGVVLLELVCGRQFQEITGDYRDASLGKWIRSVSRDEWTAEVFDVQLLRYQNEYDSMAQLLQLAIDCITDYPDRRPKLPQVVQRLEEISGMDTVVQPSIESRLKDLLPSTGSRLEDLLEDLLPSLTP</sequence>